<dbReference type="PANTHER" id="PTHR36115">
    <property type="entry name" value="PROLINE-RICH ANTIGEN HOMOLOG-RELATED"/>
    <property type="match status" value="1"/>
</dbReference>
<evidence type="ECO:0000256" key="4">
    <source>
        <dbReference type="ARBA" id="ARBA00022692"/>
    </source>
</evidence>
<dbReference type="InterPro" id="IPR000253">
    <property type="entry name" value="FHA_dom"/>
</dbReference>
<keyword evidence="11" id="KW-1185">Reference proteome</keyword>
<keyword evidence="6 8" id="KW-0472">Membrane</keyword>
<dbReference type="PROSITE" id="PS50006">
    <property type="entry name" value="FHA_DOMAIN"/>
    <property type="match status" value="1"/>
</dbReference>
<sequence length="409" mass="42227">MTPAPAPALAVDDRPAGLGRRFVAALVDQALVLVLGGGLVVVASLRVVLALRDDPTTLPALPVPLLALGSVLALAVTVTQWLLHGRHGWTLGRRLLGVRTVDAHSRRPLGPWRVLLRGLVVAAGVLACGVGQLVVLLSPLFDRTGRCRGWHDRAAGAEVLRVATVAVPAGSRPGRGAHAVPARGPQRPAAPAAPAPSAPAVDDAPFRPPAAAAVPPPFTGATPVVGAHRAGPPTDGLVLAPLHQQRSAPDLDTRAIPVVRAEDPALTFGLAPELELTRPAPPRTDVLPEPRAAASGLRVTLDDGRVLTVERVALVGRNPTPAPAVQVVRVVDPGRSVSKTHLQLEVDATGAWVVDRGSTNGTVVTLPDGGQVVCRVDHPVRLREGVVVAFGDRSLRVVQVPARGAGDPA</sequence>
<comment type="caution">
    <text evidence="10">The sequence shown here is derived from an EMBL/GenBank/DDBJ whole genome shotgun (WGS) entry which is preliminary data.</text>
</comment>
<evidence type="ECO:0000256" key="8">
    <source>
        <dbReference type="SAM" id="Phobius"/>
    </source>
</evidence>
<evidence type="ECO:0000256" key="3">
    <source>
        <dbReference type="ARBA" id="ARBA00022553"/>
    </source>
</evidence>
<dbReference type="InterPro" id="IPR010432">
    <property type="entry name" value="RDD"/>
</dbReference>
<dbReference type="Proteomes" id="UP001240250">
    <property type="component" value="Unassembled WGS sequence"/>
</dbReference>
<dbReference type="SUPFAM" id="SSF49879">
    <property type="entry name" value="SMAD/FHA domain"/>
    <property type="match status" value="1"/>
</dbReference>
<evidence type="ECO:0000259" key="9">
    <source>
        <dbReference type="PROSITE" id="PS50006"/>
    </source>
</evidence>
<dbReference type="InterPro" id="IPR051791">
    <property type="entry name" value="Pra-immunoreactive"/>
</dbReference>
<evidence type="ECO:0000256" key="1">
    <source>
        <dbReference type="ARBA" id="ARBA00004651"/>
    </source>
</evidence>
<comment type="subcellular location">
    <subcellularLocation>
        <location evidence="1">Cell membrane</location>
        <topology evidence="1">Multi-pass membrane protein</topology>
    </subcellularLocation>
</comment>
<evidence type="ECO:0000256" key="2">
    <source>
        <dbReference type="ARBA" id="ARBA00022475"/>
    </source>
</evidence>
<reference evidence="10 11" key="1">
    <citation type="submission" date="2023-07" db="EMBL/GenBank/DDBJ databases">
        <title>Sequencing the genomes of 1000 actinobacteria strains.</title>
        <authorList>
            <person name="Klenk H.-P."/>
        </authorList>
    </citation>
    <scope>NUCLEOTIDE SEQUENCE [LARGE SCALE GENOMIC DNA]</scope>
    <source>
        <strain evidence="10 11">DSM 14785</strain>
    </source>
</reference>
<dbReference type="Gene3D" id="2.60.200.20">
    <property type="match status" value="1"/>
</dbReference>
<dbReference type="PANTHER" id="PTHR36115:SF6">
    <property type="entry name" value="PROLINE-RICH ANTIGEN HOMOLOG"/>
    <property type="match status" value="1"/>
</dbReference>
<evidence type="ECO:0000256" key="6">
    <source>
        <dbReference type="ARBA" id="ARBA00023136"/>
    </source>
</evidence>
<organism evidence="10 11">
    <name type="scientific">Cellulomonas iranensis</name>
    <dbReference type="NCBI Taxonomy" id="76862"/>
    <lineage>
        <taxon>Bacteria</taxon>
        <taxon>Bacillati</taxon>
        <taxon>Actinomycetota</taxon>
        <taxon>Actinomycetes</taxon>
        <taxon>Micrococcales</taxon>
        <taxon>Cellulomonadaceae</taxon>
        <taxon>Cellulomonas</taxon>
    </lineage>
</organism>
<evidence type="ECO:0000313" key="10">
    <source>
        <dbReference type="EMBL" id="MDQ0426674.1"/>
    </source>
</evidence>
<feature type="domain" description="FHA" evidence="9">
    <location>
        <begin position="313"/>
        <end position="365"/>
    </location>
</feature>
<evidence type="ECO:0000256" key="7">
    <source>
        <dbReference type="SAM" id="MobiDB-lite"/>
    </source>
</evidence>
<keyword evidence="5 8" id="KW-1133">Transmembrane helix</keyword>
<dbReference type="CDD" id="cd00060">
    <property type="entry name" value="FHA"/>
    <property type="match status" value="1"/>
</dbReference>
<dbReference type="EMBL" id="JAUSVM010000001">
    <property type="protein sequence ID" value="MDQ0426674.1"/>
    <property type="molecule type" value="Genomic_DNA"/>
</dbReference>
<gene>
    <name evidence="10" type="ORF">JO380_003055</name>
</gene>
<dbReference type="SMART" id="SM00240">
    <property type="entry name" value="FHA"/>
    <property type="match status" value="1"/>
</dbReference>
<dbReference type="RefSeq" id="WP_307416953.1">
    <property type="nucleotide sequence ID" value="NZ_JAUSVM010000001.1"/>
</dbReference>
<keyword evidence="2" id="KW-1003">Cell membrane</keyword>
<feature type="compositionally biased region" description="Low complexity" evidence="7">
    <location>
        <begin position="198"/>
        <end position="217"/>
    </location>
</feature>
<dbReference type="Pfam" id="PF00498">
    <property type="entry name" value="FHA"/>
    <property type="match status" value="1"/>
</dbReference>
<feature type="region of interest" description="Disordered" evidence="7">
    <location>
        <begin position="171"/>
        <end position="217"/>
    </location>
</feature>
<feature type="compositionally biased region" description="Low complexity" evidence="7">
    <location>
        <begin position="179"/>
        <end position="190"/>
    </location>
</feature>
<name>A0ABU0GMS4_9CELL</name>
<accession>A0ABU0GMS4</accession>
<protein>
    <submittedName>
        <fullName evidence="10">RDD family membrane protein YckC</fullName>
    </submittedName>
</protein>
<dbReference type="InterPro" id="IPR008984">
    <property type="entry name" value="SMAD_FHA_dom_sf"/>
</dbReference>
<feature type="transmembrane region" description="Helical" evidence="8">
    <location>
        <begin position="114"/>
        <end position="137"/>
    </location>
</feature>
<keyword evidence="3" id="KW-0597">Phosphoprotein</keyword>
<dbReference type="Pfam" id="PF06271">
    <property type="entry name" value="RDD"/>
    <property type="match status" value="1"/>
</dbReference>
<proteinExistence type="predicted"/>
<keyword evidence="4 8" id="KW-0812">Transmembrane</keyword>
<feature type="transmembrane region" description="Helical" evidence="8">
    <location>
        <begin position="63"/>
        <end position="83"/>
    </location>
</feature>
<feature type="transmembrane region" description="Helical" evidence="8">
    <location>
        <begin position="30"/>
        <end position="51"/>
    </location>
</feature>
<evidence type="ECO:0000313" key="11">
    <source>
        <dbReference type="Proteomes" id="UP001240250"/>
    </source>
</evidence>
<evidence type="ECO:0000256" key="5">
    <source>
        <dbReference type="ARBA" id="ARBA00022989"/>
    </source>
</evidence>